<evidence type="ECO:0000256" key="1">
    <source>
        <dbReference type="RuleBase" id="RU366038"/>
    </source>
</evidence>
<evidence type="ECO:0000313" key="2">
    <source>
        <dbReference type="EMBL" id="KAL1250673.1"/>
    </source>
</evidence>
<reference evidence="2 3" key="1">
    <citation type="submission" date="2023-09" db="EMBL/GenBank/DDBJ databases">
        <authorList>
            <person name="Wang M."/>
        </authorList>
    </citation>
    <scope>NUCLEOTIDE SEQUENCE [LARGE SCALE GENOMIC DNA]</scope>
    <source>
        <strain evidence="2">GT-2023</strain>
        <tissue evidence="2">Liver</tissue>
    </source>
</reference>
<comment type="catalytic activity">
    <reaction evidence="1">
        <text>O-phospho-L-seryl-[protein] + H2O = L-seryl-[protein] + phosphate</text>
        <dbReference type="Rhea" id="RHEA:20629"/>
        <dbReference type="Rhea" id="RHEA-COMP:9863"/>
        <dbReference type="Rhea" id="RHEA-COMP:11604"/>
        <dbReference type="ChEBI" id="CHEBI:15377"/>
        <dbReference type="ChEBI" id="CHEBI:29999"/>
        <dbReference type="ChEBI" id="CHEBI:43474"/>
        <dbReference type="ChEBI" id="CHEBI:83421"/>
        <dbReference type="EC" id="3.1.3.16"/>
    </reaction>
</comment>
<dbReference type="PANTHER" id="PTHR45682">
    <property type="entry name" value="AGAP008228-PA"/>
    <property type="match status" value="1"/>
</dbReference>
<dbReference type="Gene3D" id="3.90.190.10">
    <property type="entry name" value="Protein tyrosine phosphatase superfamily"/>
    <property type="match status" value="1"/>
</dbReference>
<dbReference type="InterPro" id="IPR029021">
    <property type="entry name" value="Prot-tyrosine_phosphatase-like"/>
</dbReference>
<keyword evidence="3" id="KW-1185">Reference proteome</keyword>
<comment type="caution">
    <text evidence="2">The sequence shown here is derived from an EMBL/GenBank/DDBJ whole genome shotgun (WGS) entry which is preliminary data.</text>
</comment>
<comment type="function">
    <text evidence="1">Dual specificity phosphatase able to dephosphorylate phosphotyrosine, phosphoserine and phosphothreonine residues, with a preference for phosphotyrosine as a substrate.</text>
</comment>
<dbReference type="InterPro" id="IPR020405">
    <property type="entry name" value="Atypical_DUSP_subfamA"/>
</dbReference>
<dbReference type="SUPFAM" id="SSF52799">
    <property type="entry name" value="(Phosphotyrosine protein) phosphatases II"/>
    <property type="match status" value="1"/>
</dbReference>
<name>A0ABR3LCY2_9TELE</name>
<dbReference type="PRINTS" id="PR01909">
    <property type="entry name" value="ADSPHPHTASEA"/>
</dbReference>
<keyword evidence="1" id="KW-0904">Protein phosphatase</keyword>
<organism evidence="2 3">
    <name type="scientific">Cirrhinus molitorella</name>
    <name type="common">mud carp</name>
    <dbReference type="NCBI Taxonomy" id="172907"/>
    <lineage>
        <taxon>Eukaryota</taxon>
        <taxon>Metazoa</taxon>
        <taxon>Chordata</taxon>
        <taxon>Craniata</taxon>
        <taxon>Vertebrata</taxon>
        <taxon>Euteleostomi</taxon>
        <taxon>Actinopterygii</taxon>
        <taxon>Neopterygii</taxon>
        <taxon>Teleostei</taxon>
        <taxon>Ostariophysi</taxon>
        <taxon>Cypriniformes</taxon>
        <taxon>Cyprinidae</taxon>
        <taxon>Labeoninae</taxon>
        <taxon>Labeonini</taxon>
        <taxon>Cirrhinus</taxon>
    </lineage>
</organism>
<dbReference type="EMBL" id="JAYMGO010000022">
    <property type="protein sequence ID" value="KAL1250673.1"/>
    <property type="molecule type" value="Genomic_DNA"/>
</dbReference>
<dbReference type="EC" id="3.1.3.48" evidence="1"/>
<dbReference type="PANTHER" id="PTHR45682:SF3">
    <property type="entry name" value="DUAL SPECIFICITY PROTEIN PHOSPHATASE"/>
    <property type="match status" value="1"/>
</dbReference>
<keyword evidence="1" id="KW-0378">Hydrolase</keyword>
<evidence type="ECO:0000313" key="3">
    <source>
        <dbReference type="Proteomes" id="UP001558613"/>
    </source>
</evidence>
<comment type="catalytic activity">
    <reaction evidence="1">
        <text>O-phospho-L-tyrosyl-[protein] + H2O = L-tyrosyl-[protein] + phosphate</text>
        <dbReference type="Rhea" id="RHEA:10684"/>
        <dbReference type="Rhea" id="RHEA-COMP:10136"/>
        <dbReference type="Rhea" id="RHEA-COMP:20101"/>
        <dbReference type="ChEBI" id="CHEBI:15377"/>
        <dbReference type="ChEBI" id="CHEBI:43474"/>
        <dbReference type="ChEBI" id="CHEBI:46858"/>
        <dbReference type="ChEBI" id="CHEBI:61978"/>
        <dbReference type="EC" id="3.1.3.48"/>
    </reaction>
</comment>
<proteinExistence type="inferred from homology"/>
<comment type="catalytic activity">
    <reaction evidence="1">
        <text>O-phospho-L-threonyl-[protein] + H2O = L-threonyl-[protein] + phosphate</text>
        <dbReference type="Rhea" id="RHEA:47004"/>
        <dbReference type="Rhea" id="RHEA-COMP:11060"/>
        <dbReference type="Rhea" id="RHEA-COMP:11605"/>
        <dbReference type="ChEBI" id="CHEBI:15377"/>
        <dbReference type="ChEBI" id="CHEBI:30013"/>
        <dbReference type="ChEBI" id="CHEBI:43474"/>
        <dbReference type="ChEBI" id="CHEBI:61977"/>
        <dbReference type="EC" id="3.1.3.16"/>
    </reaction>
</comment>
<sequence length="77" mass="9030">MIHVRQLLHKCTLDWTPVSEIWPNVFIGDKQTAMDRVRLKEMGVTHILNAAAVKKRLKMFLIIDKGILMEFQELIQK</sequence>
<accession>A0ABR3LCY2</accession>
<comment type="similarity">
    <text evidence="1">Belongs to the protein-tyrosine phosphatase family. Non-receptor class dual specificity subfamily.</text>
</comment>
<dbReference type="PRINTS" id="PR01908">
    <property type="entry name" value="ADSPHPHTASE"/>
</dbReference>
<protein>
    <recommendedName>
        <fullName evidence="1">Dual specificity protein phosphatase</fullName>
        <ecNumber evidence="1">3.1.3.16</ecNumber>
        <ecNumber evidence="1">3.1.3.48</ecNumber>
    </recommendedName>
</protein>
<dbReference type="EC" id="3.1.3.16" evidence="1"/>
<gene>
    <name evidence="2" type="ORF">QQF64_018469</name>
</gene>
<dbReference type="Proteomes" id="UP001558613">
    <property type="component" value="Unassembled WGS sequence"/>
</dbReference>